<dbReference type="SMART" id="SM00220">
    <property type="entry name" value="S_TKc"/>
    <property type="match status" value="1"/>
</dbReference>
<evidence type="ECO:0000313" key="11">
    <source>
        <dbReference type="EMBL" id="CDS21267.1"/>
    </source>
</evidence>
<dbReference type="SUPFAM" id="SSF56112">
    <property type="entry name" value="Protein kinase-like (PK-like)"/>
    <property type="match status" value="1"/>
</dbReference>
<keyword evidence="2" id="KW-0723">Serine/threonine-protein kinase</keyword>
<dbReference type="Pfam" id="PF00069">
    <property type="entry name" value="Pkinase"/>
    <property type="match status" value="1"/>
</dbReference>
<name>A0A068WUC0_ECHGR</name>
<evidence type="ECO:0000256" key="2">
    <source>
        <dbReference type="ARBA" id="ARBA00022527"/>
    </source>
</evidence>
<feature type="region of interest" description="Disordered" evidence="9">
    <location>
        <begin position="583"/>
        <end position="609"/>
    </location>
</feature>
<comment type="catalytic activity">
    <reaction evidence="8">
        <text>L-seryl-[protein] + ATP = O-phospho-L-seryl-[protein] + ADP + H(+)</text>
        <dbReference type="Rhea" id="RHEA:17989"/>
        <dbReference type="Rhea" id="RHEA-COMP:9863"/>
        <dbReference type="Rhea" id="RHEA-COMP:11604"/>
        <dbReference type="ChEBI" id="CHEBI:15378"/>
        <dbReference type="ChEBI" id="CHEBI:29999"/>
        <dbReference type="ChEBI" id="CHEBI:30616"/>
        <dbReference type="ChEBI" id="CHEBI:83421"/>
        <dbReference type="ChEBI" id="CHEBI:456216"/>
        <dbReference type="EC" id="2.7.11.1"/>
    </reaction>
</comment>
<dbReference type="PROSITE" id="PS50011">
    <property type="entry name" value="PROTEIN_KINASE_DOM"/>
    <property type="match status" value="1"/>
</dbReference>
<keyword evidence="4" id="KW-0547">Nucleotide-binding</keyword>
<reference evidence="13" key="3">
    <citation type="submission" date="2020-10" db="UniProtKB">
        <authorList>
            <consortium name="WormBaseParasite"/>
        </authorList>
    </citation>
    <scope>IDENTIFICATION</scope>
</reference>
<feature type="domain" description="Protein kinase" evidence="10">
    <location>
        <begin position="80"/>
        <end position="351"/>
    </location>
</feature>
<evidence type="ECO:0000256" key="9">
    <source>
        <dbReference type="SAM" id="MobiDB-lite"/>
    </source>
</evidence>
<evidence type="ECO:0000313" key="12">
    <source>
        <dbReference type="Proteomes" id="UP000492820"/>
    </source>
</evidence>
<dbReference type="OrthoDB" id="248923at2759"/>
<dbReference type="Gene3D" id="1.10.510.10">
    <property type="entry name" value="Transferase(Phosphotransferase) domain 1"/>
    <property type="match status" value="1"/>
</dbReference>
<evidence type="ECO:0000256" key="5">
    <source>
        <dbReference type="ARBA" id="ARBA00022777"/>
    </source>
</evidence>
<dbReference type="GO" id="GO:0005737">
    <property type="term" value="C:cytoplasm"/>
    <property type="evidence" value="ECO:0007669"/>
    <property type="project" value="TreeGrafter"/>
</dbReference>
<dbReference type="AlphaFoldDB" id="A0A068WUC0"/>
<evidence type="ECO:0000256" key="4">
    <source>
        <dbReference type="ARBA" id="ARBA00022741"/>
    </source>
</evidence>
<organism evidence="11">
    <name type="scientific">Echinococcus granulosus</name>
    <name type="common">Hydatid tapeworm</name>
    <dbReference type="NCBI Taxonomy" id="6210"/>
    <lineage>
        <taxon>Eukaryota</taxon>
        <taxon>Metazoa</taxon>
        <taxon>Spiralia</taxon>
        <taxon>Lophotrochozoa</taxon>
        <taxon>Platyhelminthes</taxon>
        <taxon>Cestoda</taxon>
        <taxon>Eucestoda</taxon>
        <taxon>Cyclophyllidea</taxon>
        <taxon>Taeniidae</taxon>
        <taxon>Echinococcus</taxon>
        <taxon>Echinococcus granulosus group</taxon>
    </lineage>
</organism>
<comment type="catalytic activity">
    <reaction evidence="7">
        <text>L-threonyl-[protein] + ATP = O-phospho-L-threonyl-[protein] + ADP + H(+)</text>
        <dbReference type="Rhea" id="RHEA:46608"/>
        <dbReference type="Rhea" id="RHEA-COMP:11060"/>
        <dbReference type="Rhea" id="RHEA-COMP:11605"/>
        <dbReference type="ChEBI" id="CHEBI:15378"/>
        <dbReference type="ChEBI" id="CHEBI:30013"/>
        <dbReference type="ChEBI" id="CHEBI:30616"/>
        <dbReference type="ChEBI" id="CHEBI:61977"/>
        <dbReference type="ChEBI" id="CHEBI:456216"/>
        <dbReference type="EC" id="2.7.11.1"/>
    </reaction>
</comment>
<dbReference type="PANTHER" id="PTHR22967:SF57">
    <property type="entry name" value="AUXILIN, ISOFORM A-RELATED"/>
    <property type="match status" value="1"/>
</dbReference>
<dbReference type="WBParaSite" id="EgrG_000165700">
    <property type="protein sequence ID" value="EgrG_000165700"/>
    <property type="gene ID" value="EgrG_000165700"/>
</dbReference>
<dbReference type="PANTHER" id="PTHR22967">
    <property type="entry name" value="SERINE/THREONINE PROTEIN KINASE"/>
    <property type="match status" value="1"/>
</dbReference>
<dbReference type="GO" id="GO:0035612">
    <property type="term" value="F:AP-2 adaptor complex binding"/>
    <property type="evidence" value="ECO:0007669"/>
    <property type="project" value="TreeGrafter"/>
</dbReference>
<keyword evidence="6" id="KW-0067">ATP-binding</keyword>
<dbReference type="GO" id="GO:2000369">
    <property type="term" value="P:regulation of clathrin-dependent endocytosis"/>
    <property type="evidence" value="ECO:0007669"/>
    <property type="project" value="TreeGrafter"/>
</dbReference>
<evidence type="ECO:0000259" key="10">
    <source>
        <dbReference type="PROSITE" id="PS50011"/>
    </source>
</evidence>
<reference evidence="11 12" key="1">
    <citation type="journal article" date="2013" name="Nature">
        <title>The genomes of four tapeworm species reveal adaptations to parasitism.</title>
        <authorList>
            <person name="Tsai I.J."/>
            <person name="Zarowiecki M."/>
            <person name="Holroyd N."/>
            <person name="Garciarrubio A."/>
            <person name="Sanchez-Flores A."/>
            <person name="Brooks K.L."/>
            <person name="Tracey A."/>
            <person name="Bobes R.J."/>
            <person name="Fragoso G."/>
            <person name="Sciutto E."/>
            <person name="Aslett M."/>
            <person name="Beasley H."/>
            <person name="Bennett H.M."/>
            <person name="Cai J."/>
            <person name="Camicia F."/>
            <person name="Clark R."/>
            <person name="Cucher M."/>
            <person name="De Silva N."/>
            <person name="Day T.A."/>
            <person name="Deplazes P."/>
            <person name="Estrada K."/>
            <person name="Fernandez C."/>
            <person name="Holland P.W."/>
            <person name="Hou J."/>
            <person name="Hu S."/>
            <person name="Huckvale T."/>
            <person name="Hung S.S."/>
            <person name="Kamenetzky L."/>
            <person name="Keane J.A."/>
            <person name="Kiss F."/>
            <person name="Koziol U."/>
            <person name="Lambert O."/>
            <person name="Liu K."/>
            <person name="Luo X."/>
            <person name="Luo Y."/>
            <person name="Macchiaroli N."/>
            <person name="Nichol S."/>
            <person name="Paps J."/>
            <person name="Parkinson J."/>
            <person name="Pouchkina-Stantcheva N."/>
            <person name="Riddiford N."/>
            <person name="Rosenzvit M."/>
            <person name="Salinas G."/>
            <person name="Wasmuth J.D."/>
            <person name="Zamanian M."/>
            <person name="Zheng Y."/>
            <person name="Cai X."/>
            <person name="Soberon X."/>
            <person name="Olson P.D."/>
            <person name="Laclette J.P."/>
            <person name="Brehm K."/>
            <person name="Berriman M."/>
            <person name="Garciarrubio A."/>
            <person name="Bobes R.J."/>
            <person name="Fragoso G."/>
            <person name="Sanchez-Flores A."/>
            <person name="Estrada K."/>
            <person name="Cevallos M.A."/>
            <person name="Morett E."/>
            <person name="Gonzalez V."/>
            <person name="Portillo T."/>
            <person name="Ochoa-Leyva A."/>
            <person name="Jose M.V."/>
            <person name="Sciutto E."/>
            <person name="Landa A."/>
            <person name="Jimenez L."/>
            <person name="Valdes V."/>
            <person name="Carrero J.C."/>
            <person name="Larralde C."/>
            <person name="Morales-Montor J."/>
            <person name="Limon-Lason J."/>
            <person name="Soberon X."/>
            <person name="Laclette J.P."/>
        </authorList>
    </citation>
    <scope>NUCLEOTIDE SEQUENCE [LARGE SCALE GENOMIC DNA]</scope>
</reference>
<keyword evidence="5 11" id="KW-0418">Kinase</keyword>
<evidence type="ECO:0000256" key="8">
    <source>
        <dbReference type="ARBA" id="ARBA00048679"/>
    </source>
</evidence>
<feature type="region of interest" description="Disordered" evidence="9">
    <location>
        <begin position="490"/>
        <end position="512"/>
    </location>
</feature>
<evidence type="ECO:0000256" key="7">
    <source>
        <dbReference type="ARBA" id="ARBA00047899"/>
    </source>
</evidence>
<dbReference type="EMBL" id="LK028583">
    <property type="protein sequence ID" value="CDS21267.1"/>
    <property type="molecule type" value="Genomic_DNA"/>
</dbReference>
<proteinExistence type="predicted"/>
<gene>
    <name evidence="11" type="ORF">EgrG_000165700</name>
</gene>
<dbReference type="InterPro" id="IPR000719">
    <property type="entry name" value="Prot_kinase_dom"/>
</dbReference>
<dbReference type="InterPro" id="IPR011009">
    <property type="entry name" value="Kinase-like_dom_sf"/>
</dbReference>
<dbReference type="GO" id="GO:0045747">
    <property type="term" value="P:positive regulation of Notch signaling pathway"/>
    <property type="evidence" value="ECO:0007669"/>
    <property type="project" value="TreeGrafter"/>
</dbReference>
<dbReference type="PROSITE" id="PS00108">
    <property type="entry name" value="PROTEIN_KINASE_ST"/>
    <property type="match status" value="1"/>
</dbReference>
<evidence type="ECO:0000256" key="6">
    <source>
        <dbReference type="ARBA" id="ARBA00022840"/>
    </source>
</evidence>
<protein>
    <recommendedName>
        <fullName evidence="1">non-specific serine/threonine protein kinase</fullName>
        <ecNumber evidence="1">2.7.11.1</ecNumber>
    </recommendedName>
</protein>
<sequence>MRPPSASCCRSPCKGAFRAKERRFEGFMRKILALLSHNDPDLGPTHLPVAGSGGGGGGVGGGSSVGLLPGKQVAIDNKRFTVDSIVAEGGFGIVYRVHSPDGRHFALKRTLVNNEVDLANMKREITIVSSLSHKNIINYVASKVTERESEIYEVLLLTTYYPATVSQVLAERQQKGLRFLEVEVLRILTDVCEAISRLHHCETPIIHRDLKIENLLIDSRRNVVLCDFGSATSRILHPAKHGTLRCQEEIEKYTTLAYRAPEMVDLYSGVAVGPPADIWALGCVLYGLCFFALPFGSGSALAIQTGRYTVPASAATSYSSRLLKLMHYMLTISGAERPDIYQVAALAFSLLGRPNPVQNVNSRRVPDWQNLSLPTTGLMDASSKSSSFSHPIASSPITTVNSRGEFAQAIRTSAISTLTTTETSVTTPTKTHAVSPSIARRRPRAVMNPPSTMRTTPVGGDSGGEPLPILAKPPNPPHSSTAFQNSIHSEGLLKPPQQPFGVTASTKSSPLHRVGHRRGLSEASALLPNAGGVRQTYSLGDLQPNSKSTNAKCATLRARVICSAANDIDGDLFGAAFDAIRNHGGSTRKQRNDMGRSSVDFGQPSDGPK</sequence>
<accession>A0A068WUC0</accession>
<evidence type="ECO:0000256" key="1">
    <source>
        <dbReference type="ARBA" id="ARBA00012513"/>
    </source>
</evidence>
<dbReference type="EC" id="2.7.11.1" evidence="1"/>
<dbReference type="InterPro" id="IPR008271">
    <property type="entry name" value="Ser/Thr_kinase_AS"/>
</dbReference>
<evidence type="ECO:0000256" key="3">
    <source>
        <dbReference type="ARBA" id="ARBA00022679"/>
    </source>
</evidence>
<keyword evidence="3" id="KW-0808">Transferase</keyword>
<dbReference type="GO" id="GO:0004674">
    <property type="term" value="F:protein serine/threonine kinase activity"/>
    <property type="evidence" value="ECO:0007669"/>
    <property type="project" value="UniProtKB-KW"/>
</dbReference>
<reference evidence="11" key="2">
    <citation type="submission" date="2014-06" db="EMBL/GenBank/DDBJ databases">
        <authorList>
            <person name="Aslett M."/>
        </authorList>
    </citation>
    <scope>NUCLEOTIDE SEQUENCE</scope>
</reference>
<dbReference type="GO" id="GO:0005524">
    <property type="term" value="F:ATP binding"/>
    <property type="evidence" value="ECO:0007669"/>
    <property type="project" value="UniProtKB-KW"/>
</dbReference>
<dbReference type="Proteomes" id="UP000492820">
    <property type="component" value="Unassembled WGS sequence"/>
</dbReference>
<evidence type="ECO:0000313" key="13">
    <source>
        <dbReference type="WBParaSite" id="EgrG_000165700"/>
    </source>
</evidence>